<dbReference type="SUPFAM" id="SSF54506">
    <property type="entry name" value="Diaminopimelate epimerase-like"/>
    <property type="match status" value="2"/>
</dbReference>
<dbReference type="NCBIfam" id="TIGR00652">
    <property type="entry name" value="DapF"/>
    <property type="match status" value="1"/>
</dbReference>
<comment type="pathway">
    <text evidence="3">Amino-acid biosynthesis; L-lysine biosynthesis via DAP pathway; DL-2,6-diaminopimelate from LL-2,6-diaminopimelate: step 1/1.</text>
</comment>
<organism evidence="5 6">
    <name type="scientific">Lacunisphaera limnophila</name>
    <dbReference type="NCBI Taxonomy" id="1838286"/>
    <lineage>
        <taxon>Bacteria</taxon>
        <taxon>Pseudomonadati</taxon>
        <taxon>Verrucomicrobiota</taxon>
        <taxon>Opitutia</taxon>
        <taxon>Opitutales</taxon>
        <taxon>Opitutaceae</taxon>
        <taxon>Lacunisphaera</taxon>
    </lineage>
</organism>
<dbReference type="Pfam" id="PF01678">
    <property type="entry name" value="DAP_epimerase"/>
    <property type="match status" value="2"/>
</dbReference>
<feature type="binding site" evidence="3">
    <location>
        <position position="193"/>
    </location>
    <ligand>
        <name>substrate</name>
    </ligand>
</feature>
<feature type="binding site" evidence="3">
    <location>
        <begin position="221"/>
        <end position="222"/>
    </location>
    <ligand>
        <name>substrate</name>
    </ligand>
</feature>
<dbReference type="Proteomes" id="UP000095228">
    <property type="component" value="Chromosome"/>
</dbReference>
<keyword evidence="3" id="KW-0963">Cytoplasm</keyword>
<comment type="subunit">
    <text evidence="3">Homodimer.</text>
</comment>
<feature type="binding site" evidence="3">
    <location>
        <begin position="75"/>
        <end position="76"/>
    </location>
    <ligand>
        <name>substrate</name>
    </ligand>
</feature>
<dbReference type="EC" id="5.1.1.7" evidence="3 4"/>
<evidence type="ECO:0000313" key="6">
    <source>
        <dbReference type="Proteomes" id="UP000095228"/>
    </source>
</evidence>
<keyword evidence="6" id="KW-1185">Reference proteome</keyword>
<evidence type="ECO:0000256" key="3">
    <source>
        <dbReference type="HAMAP-Rule" id="MF_00197"/>
    </source>
</evidence>
<keyword evidence="3" id="KW-0457">Lysine biosynthesis</keyword>
<gene>
    <name evidence="3 5" type="primary">dapF</name>
    <name evidence="5" type="ORF">Verru16b_03415</name>
</gene>
<dbReference type="HAMAP" id="MF_00197">
    <property type="entry name" value="DAP_epimerase"/>
    <property type="match status" value="1"/>
</dbReference>
<dbReference type="UniPathway" id="UPA00034">
    <property type="reaction ID" value="UER00025"/>
</dbReference>
<evidence type="ECO:0000256" key="2">
    <source>
        <dbReference type="ARBA" id="ARBA00023235"/>
    </source>
</evidence>
<keyword evidence="3" id="KW-0028">Amino-acid biosynthesis</keyword>
<feature type="binding site" evidence="3">
    <location>
        <position position="160"/>
    </location>
    <ligand>
        <name>substrate</name>
    </ligand>
</feature>
<accession>A0A1D8AZL8</accession>
<name>A0A1D8AZL8_9BACT</name>
<dbReference type="GO" id="GO:0009089">
    <property type="term" value="P:lysine biosynthetic process via diaminopimelate"/>
    <property type="evidence" value="ECO:0007669"/>
    <property type="project" value="UniProtKB-UniRule"/>
</dbReference>
<dbReference type="KEGG" id="obg:Verru16b_03415"/>
<dbReference type="Gene3D" id="3.10.310.10">
    <property type="entry name" value="Diaminopimelate Epimerase, Chain A, domain 1"/>
    <property type="match status" value="2"/>
</dbReference>
<dbReference type="EMBL" id="CP016094">
    <property type="protein sequence ID" value="AOS46314.1"/>
    <property type="molecule type" value="Genomic_DNA"/>
</dbReference>
<feature type="site" description="Could be important to modulate the pK values of the two catalytic cysteine residues" evidence="3">
    <location>
        <position position="162"/>
    </location>
</feature>
<comment type="subcellular location">
    <subcellularLocation>
        <location evidence="3">Cytoplasm</location>
    </subcellularLocation>
</comment>
<comment type="caution">
    <text evidence="3">Lacks conserved residue(s) required for the propagation of feature annotation.</text>
</comment>
<evidence type="ECO:0000256" key="1">
    <source>
        <dbReference type="ARBA" id="ARBA00010219"/>
    </source>
</evidence>
<evidence type="ECO:0000313" key="5">
    <source>
        <dbReference type="EMBL" id="AOS46314.1"/>
    </source>
</evidence>
<dbReference type="PANTHER" id="PTHR31689:SF0">
    <property type="entry name" value="DIAMINOPIMELATE EPIMERASE"/>
    <property type="match status" value="1"/>
</dbReference>
<dbReference type="AlphaFoldDB" id="A0A1D8AZL8"/>
<dbReference type="InterPro" id="IPR001653">
    <property type="entry name" value="DAP_epimerase_DapF"/>
</dbReference>
<evidence type="ECO:0000256" key="4">
    <source>
        <dbReference type="NCBIfam" id="TIGR00652"/>
    </source>
</evidence>
<dbReference type="OrthoDB" id="9805408at2"/>
<feature type="site" description="Could be important to modulate the pK values of the two catalytic cysteine residues" evidence="3">
    <location>
        <position position="211"/>
    </location>
</feature>
<feature type="binding site" evidence="3">
    <location>
        <position position="11"/>
    </location>
    <ligand>
        <name>substrate</name>
    </ligand>
</feature>
<reference evidence="5 6" key="1">
    <citation type="submission" date="2016-06" db="EMBL/GenBank/DDBJ databases">
        <title>Three novel species with peptidoglycan cell walls form the new genus Lacunisphaera gen. nov. in the family Opitutaceae of the verrucomicrobial subdivision 4.</title>
        <authorList>
            <person name="Rast P."/>
            <person name="Gloeckner I."/>
            <person name="Jogler M."/>
            <person name="Boedeker C."/>
            <person name="Jeske O."/>
            <person name="Wiegand S."/>
            <person name="Reinhardt R."/>
            <person name="Schumann P."/>
            <person name="Rohde M."/>
            <person name="Spring S."/>
            <person name="Gloeckner F.O."/>
            <person name="Jogler C."/>
        </authorList>
    </citation>
    <scope>NUCLEOTIDE SEQUENCE [LARGE SCALE GENOMIC DNA]</scope>
    <source>
        <strain evidence="5 6">IG16b</strain>
    </source>
</reference>
<comment type="catalytic activity">
    <reaction evidence="3">
        <text>(2S,6S)-2,6-diaminopimelate = meso-2,6-diaminopimelate</text>
        <dbReference type="Rhea" id="RHEA:15393"/>
        <dbReference type="ChEBI" id="CHEBI:57609"/>
        <dbReference type="ChEBI" id="CHEBI:57791"/>
        <dbReference type="EC" id="5.1.1.7"/>
    </reaction>
</comment>
<comment type="similarity">
    <text evidence="1 3">Belongs to the diaminopimelate epimerase family.</text>
</comment>
<comment type="function">
    <text evidence="3">Catalyzes the stereoinversion of LL-2,6-diaminopimelate (L,L-DAP) to meso-diaminopimelate (meso-DAP), a precursor of L-lysine and an essential component of the bacterial peptidoglycan.</text>
</comment>
<feature type="binding site" evidence="3">
    <location>
        <position position="65"/>
    </location>
    <ligand>
        <name>substrate</name>
    </ligand>
</feature>
<dbReference type="STRING" id="1838286.Verru16b_03415"/>
<proteinExistence type="inferred from homology"/>
<feature type="binding site" evidence="3">
    <location>
        <begin position="211"/>
        <end position="212"/>
    </location>
    <ligand>
        <name>substrate</name>
    </ligand>
</feature>
<protein>
    <recommendedName>
        <fullName evidence="3 4">Diaminopimelate epimerase</fullName>
        <shortName evidence="3">DAP epimerase</shortName>
        <ecNumber evidence="3 4">5.1.1.7</ecNumber>
    </recommendedName>
    <alternativeName>
        <fullName evidence="3">PLP-independent amino acid racemase</fullName>
    </alternativeName>
</protein>
<dbReference type="PATRIC" id="fig|1838286.3.peg.3453"/>
<dbReference type="RefSeq" id="WP_069963382.1">
    <property type="nucleotide sequence ID" value="NZ_CP016094.1"/>
</dbReference>
<dbReference type="GO" id="GO:0005829">
    <property type="term" value="C:cytosol"/>
    <property type="evidence" value="ECO:0007669"/>
    <property type="project" value="TreeGrafter"/>
</dbReference>
<dbReference type="PANTHER" id="PTHR31689">
    <property type="entry name" value="DIAMINOPIMELATE EPIMERASE, CHLOROPLASTIC"/>
    <property type="match status" value="1"/>
</dbReference>
<dbReference type="GO" id="GO:0008837">
    <property type="term" value="F:diaminopimelate epimerase activity"/>
    <property type="evidence" value="ECO:0007669"/>
    <property type="project" value="UniProtKB-UniRule"/>
</dbReference>
<sequence>MRFHKYHALGNDYIVMDPADFPGWTAPTTEQTRVICHRNFGAGSDGILWGPLPTAKAQFGLRIFNPDGSEAEKSGNGLRIFSRYLYDQKKVGTAPFTVDTPGGVVDVVIQPGGQQLTIDMGHVSFASAKIPVAGPAREVINEKITILDREFRYCAATIGNPHCVIPLPAITPELAHKYGPHLETHPNFPRKTNVQFLQVLDRANIRIEIWERGAGYTLASGSSSSASAAVAHRLGLVDRNITVHMPGGRIGIEIGDNFSIRMTGPVTRVAEGTLHPELFTTKV</sequence>
<keyword evidence="2 3" id="KW-0413">Isomerase</keyword>